<dbReference type="Proteomes" id="UP000248349">
    <property type="component" value="Unassembled WGS sequence"/>
</dbReference>
<proteinExistence type="predicted"/>
<organism evidence="2 3">
    <name type="scientific">Aspergillus saccharolyticus JOP 1030-1</name>
    <dbReference type="NCBI Taxonomy" id="1450539"/>
    <lineage>
        <taxon>Eukaryota</taxon>
        <taxon>Fungi</taxon>
        <taxon>Dikarya</taxon>
        <taxon>Ascomycota</taxon>
        <taxon>Pezizomycotina</taxon>
        <taxon>Eurotiomycetes</taxon>
        <taxon>Eurotiomycetidae</taxon>
        <taxon>Eurotiales</taxon>
        <taxon>Aspergillaceae</taxon>
        <taxon>Aspergillus</taxon>
        <taxon>Aspergillus subgen. Circumdati</taxon>
    </lineage>
</organism>
<evidence type="ECO:0000256" key="1">
    <source>
        <dbReference type="SAM" id="Phobius"/>
    </source>
</evidence>
<reference evidence="2 3" key="1">
    <citation type="submission" date="2016-12" db="EMBL/GenBank/DDBJ databases">
        <title>The genomes of Aspergillus section Nigri reveals drivers in fungal speciation.</title>
        <authorList>
            <consortium name="DOE Joint Genome Institute"/>
            <person name="Vesth T.C."/>
            <person name="Nybo J."/>
            <person name="Theobald S."/>
            <person name="Brandl J."/>
            <person name="Frisvad J.C."/>
            <person name="Nielsen K.F."/>
            <person name="Lyhne E.K."/>
            <person name="Kogle M.E."/>
            <person name="Kuo A."/>
            <person name="Riley R."/>
            <person name="Clum A."/>
            <person name="Nolan M."/>
            <person name="Lipzen A."/>
            <person name="Salamov A."/>
            <person name="Henrissat B."/>
            <person name="Wiebenga A."/>
            <person name="De Vries R.P."/>
            <person name="Grigoriev I.V."/>
            <person name="Mortensen U.H."/>
            <person name="Andersen M.R."/>
            <person name="Baker S.E."/>
        </authorList>
    </citation>
    <scope>NUCLEOTIDE SEQUENCE [LARGE SCALE GENOMIC DNA]</scope>
    <source>
        <strain evidence="2 3">JOP 1030-1</strain>
    </source>
</reference>
<evidence type="ECO:0000313" key="2">
    <source>
        <dbReference type="EMBL" id="PYH43363.1"/>
    </source>
</evidence>
<protein>
    <submittedName>
        <fullName evidence="2">Uncharacterized protein</fullName>
    </submittedName>
</protein>
<keyword evidence="3" id="KW-1185">Reference proteome</keyword>
<keyword evidence="1" id="KW-0812">Transmembrane</keyword>
<name>A0A318ZFE7_9EURO</name>
<evidence type="ECO:0000313" key="3">
    <source>
        <dbReference type="Proteomes" id="UP000248349"/>
    </source>
</evidence>
<dbReference type="GeneID" id="37080953"/>
<keyword evidence="1" id="KW-1133">Transmembrane helix</keyword>
<sequence>MPVSICGQADASLPIKLISAGGTATGFVGRLKSRLINTSLLYSPHKILILVPYPFIALLIVVESLGGLPSLLLLIIHLLRTHSQTQGRFLPSLVHIPMITDASSNLYGAPCTE</sequence>
<accession>A0A318ZFE7</accession>
<dbReference type="RefSeq" id="XP_025429345.1">
    <property type="nucleotide sequence ID" value="XM_025579724.1"/>
</dbReference>
<gene>
    <name evidence="2" type="ORF">BP01DRAFT_424906</name>
</gene>
<keyword evidence="1" id="KW-0472">Membrane</keyword>
<dbReference type="AlphaFoldDB" id="A0A318ZFE7"/>
<feature type="transmembrane region" description="Helical" evidence="1">
    <location>
        <begin position="55"/>
        <end position="79"/>
    </location>
</feature>
<dbReference type="EMBL" id="KZ821244">
    <property type="protein sequence ID" value="PYH43363.1"/>
    <property type="molecule type" value="Genomic_DNA"/>
</dbReference>